<dbReference type="SUPFAM" id="SSF52047">
    <property type="entry name" value="RNI-like"/>
    <property type="match status" value="1"/>
</dbReference>
<accession>A0A0P0XGG6</accession>
<dbReference type="PANTHER" id="PTHR31900">
    <property type="entry name" value="F-BOX/RNI SUPERFAMILY PROTEIN-RELATED"/>
    <property type="match status" value="1"/>
</dbReference>
<dbReference type="PANTHER" id="PTHR31900:SF30">
    <property type="entry name" value="SUPERFAMILY PROTEIN, PUTATIVE-RELATED"/>
    <property type="match status" value="1"/>
</dbReference>
<gene>
    <name evidence="3" type="ordered locus">Os08g0460900</name>
    <name evidence="3" type="ORF">OSNPB_080460900</name>
</gene>
<organism evidence="3 4">
    <name type="scientific">Oryza sativa subsp. japonica</name>
    <name type="common">Rice</name>
    <dbReference type="NCBI Taxonomy" id="39947"/>
    <lineage>
        <taxon>Eukaryota</taxon>
        <taxon>Viridiplantae</taxon>
        <taxon>Streptophyta</taxon>
        <taxon>Embryophyta</taxon>
        <taxon>Tracheophyta</taxon>
        <taxon>Spermatophyta</taxon>
        <taxon>Magnoliopsida</taxon>
        <taxon>Liliopsida</taxon>
        <taxon>Poales</taxon>
        <taxon>Poaceae</taxon>
        <taxon>BOP clade</taxon>
        <taxon>Oryzoideae</taxon>
        <taxon>Oryzeae</taxon>
        <taxon>Oryzinae</taxon>
        <taxon>Oryza</taxon>
        <taxon>Oryza sativa</taxon>
    </lineage>
</organism>
<dbReference type="InParanoid" id="A0A0P0XGG6"/>
<evidence type="ECO:0000256" key="1">
    <source>
        <dbReference type="SAM" id="Coils"/>
    </source>
</evidence>
<evidence type="ECO:0000256" key="2">
    <source>
        <dbReference type="SAM" id="MobiDB-lite"/>
    </source>
</evidence>
<dbReference type="Gramene" id="Os08t0460900-00">
    <property type="protein sequence ID" value="Os08t0460900-00"/>
    <property type="gene ID" value="Os08g0460900"/>
</dbReference>
<dbReference type="STRING" id="39947.A0A0P0XGG6"/>
<dbReference type="InterPro" id="IPR032675">
    <property type="entry name" value="LRR_dom_sf"/>
</dbReference>
<protein>
    <submittedName>
        <fullName evidence="3">Os08g0460900 protein</fullName>
    </submittedName>
</protein>
<dbReference type="Proteomes" id="UP000059680">
    <property type="component" value="Chromosome 8"/>
</dbReference>
<proteinExistence type="predicted"/>
<reference evidence="3 4" key="2">
    <citation type="journal article" date="2013" name="Plant Cell Physiol.">
        <title>Rice Annotation Project Database (RAP-DB): an integrative and interactive database for rice genomics.</title>
        <authorList>
            <person name="Sakai H."/>
            <person name="Lee S.S."/>
            <person name="Tanaka T."/>
            <person name="Numa H."/>
            <person name="Kim J."/>
            <person name="Kawahara Y."/>
            <person name="Wakimoto H."/>
            <person name="Yang C.C."/>
            <person name="Iwamoto M."/>
            <person name="Abe T."/>
            <person name="Yamada Y."/>
            <person name="Muto A."/>
            <person name="Inokuchi H."/>
            <person name="Ikemura T."/>
            <person name="Matsumoto T."/>
            <person name="Sasaki T."/>
            <person name="Itoh T."/>
        </authorList>
    </citation>
    <scope>NUCLEOTIDE SEQUENCE [LARGE SCALE GENOMIC DNA]</scope>
    <source>
        <strain evidence="4">cv. Nipponbare</strain>
    </source>
</reference>
<dbReference type="InterPro" id="IPR050232">
    <property type="entry name" value="FBL13/AtMIF1-like"/>
</dbReference>
<feature type="coiled-coil region" evidence="1">
    <location>
        <begin position="307"/>
        <end position="342"/>
    </location>
</feature>
<name>A0A0P0XGG6_ORYSJ</name>
<evidence type="ECO:0000313" key="3">
    <source>
        <dbReference type="EMBL" id="BAT05764.1"/>
    </source>
</evidence>
<dbReference type="Gene3D" id="3.80.10.10">
    <property type="entry name" value="Ribonuclease Inhibitor"/>
    <property type="match status" value="1"/>
</dbReference>
<feature type="region of interest" description="Disordered" evidence="2">
    <location>
        <begin position="397"/>
        <end position="420"/>
    </location>
</feature>
<dbReference type="OMA" id="ECANDEW"/>
<dbReference type="PaxDb" id="39947-A0A0P0XGG6"/>
<dbReference type="AlphaFoldDB" id="A0A0P0XGG6"/>
<reference evidence="4" key="1">
    <citation type="journal article" date="2005" name="Nature">
        <title>The map-based sequence of the rice genome.</title>
        <authorList>
            <consortium name="International rice genome sequencing project (IRGSP)"/>
            <person name="Matsumoto T."/>
            <person name="Wu J."/>
            <person name="Kanamori H."/>
            <person name="Katayose Y."/>
            <person name="Fujisawa M."/>
            <person name="Namiki N."/>
            <person name="Mizuno H."/>
            <person name="Yamamoto K."/>
            <person name="Antonio B.A."/>
            <person name="Baba T."/>
            <person name="Sakata K."/>
            <person name="Nagamura Y."/>
            <person name="Aoki H."/>
            <person name="Arikawa K."/>
            <person name="Arita K."/>
            <person name="Bito T."/>
            <person name="Chiden Y."/>
            <person name="Fujitsuka N."/>
            <person name="Fukunaka R."/>
            <person name="Hamada M."/>
            <person name="Harada C."/>
            <person name="Hayashi A."/>
            <person name="Hijishita S."/>
            <person name="Honda M."/>
            <person name="Hosokawa S."/>
            <person name="Ichikawa Y."/>
            <person name="Idonuma A."/>
            <person name="Iijima M."/>
            <person name="Ikeda M."/>
            <person name="Ikeno M."/>
            <person name="Ito K."/>
            <person name="Ito S."/>
            <person name="Ito T."/>
            <person name="Ito Y."/>
            <person name="Ito Y."/>
            <person name="Iwabuchi A."/>
            <person name="Kamiya K."/>
            <person name="Karasawa W."/>
            <person name="Kurita K."/>
            <person name="Katagiri S."/>
            <person name="Kikuta A."/>
            <person name="Kobayashi H."/>
            <person name="Kobayashi N."/>
            <person name="Machita K."/>
            <person name="Maehara T."/>
            <person name="Masukawa M."/>
            <person name="Mizubayashi T."/>
            <person name="Mukai Y."/>
            <person name="Nagasaki H."/>
            <person name="Nagata Y."/>
            <person name="Naito S."/>
            <person name="Nakashima M."/>
            <person name="Nakama Y."/>
            <person name="Nakamichi Y."/>
            <person name="Nakamura M."/>
            <person name="Meguro A."/>
            <person name="Negishi M."/>
            <person name="Ohta I."/>
            <person name="Ohta T."/>
            <person name="Okamoto M."/>
            <person name="Ono N."/>
            <person name="Saji S."/>
            <person name="Sakaguchi M."/>
            <person name="Sakai K."/>
            <person name="Shibata M."/>
            <person name="Shimokawa T."/>
            <person name="Song J."/>
            <person name="Takazaki Y."/>
            <person name="Terasawa K."/>
            <person name="Tsugane M."/>
            <person name="Tsuji K."/>
            <person name="Ueda S."/>
            <person name="Waki K."/>
            <person name="Yamagata H."/>
            <person name="Yamamoto M."/>
            <person name="Yamamoto S."/>
            <person name="Yamane H."/>
            <person name="Yoshiki S."/>
            <person name="Yoshihara R."/>
            <person name="Yukawa K."/>
            <person name="Zhong H."/>
            <person name="Yano M."/>
            <person name="Yuan Q."/>
            <person name="Ouyang S."/>
            <person name="Liu J."/>
            <person name="Jones K.M."/>
            <person name="Gansberger K."/>
            <person name="Moffat K."/>
            <person name="Hill J."/>
            <person name="Bera J."/>
            <person name="Fadrosh D."/>
            <person name="Jin S."/>
            <person name="Johri S."/>
            <person name="Kim M."/>
            <person name="Overton L."/>
            <person name="Reardon M."/>
            <person name="Tsitrin T."/>
            <person name="Vuong H."/>
            <person name="Weaver B."/>
            <person name="Ciecko A."/>
            <person name="Tallon L."/>
            <person name="Jackson J."/>
            <person name="Pai G."/>
            <person name="Aken S.V."/>
            <person name="Utterback T."/>
            <person name="Reidmuller S."/>
            <person name="Feldblyum T."/>
            <person name="Hsiao J."/>
            <person name="Zismann V."/>
            <person name="Iobst S."/>
            <person name="de Vazeille A.R."/>
            <person name="Buell C.R."/>
            <person name="Ying K."/>
            <person name="Li Y."/>
            <person name="Lu T."/>
            <person name="Huang Y."/>
            <person name="Zhao Q."/>
            <person name="Feng Q."/>
            <person name="Zhang L."/>
            <person name="Zhu J."/>
            <person name="Weng Q."/>
            <person name="Mu J."/>
            <person name="Lu Y."/>
            <person name="Fan D."/>
            <person name="Liu Y."/>
            <person name="Guan J."/>
            <person name="Zhang Y."/>
            <person name="Yu S."/>
            <person name="Liu X."/>
            <person name="Zhang Y."/>
            <person name="Hong G."/>
            <person name="Han B."/>
            <person name="Choisne N."/>
            <person name="Demange N."/>
            <person name="Orjeda G."/>
            <person name="Samain S."/>
            <person name="Cattolico L."/>
            <person name="Pelletier E."/>
            <person name="Couloux A."/>
            <person name="Segurens B."/>
            <person name="Wincker P."/>
            <person name="D'Hont A."/>
            <person name="Scarpelli C."/>
            <person name="Weissenbach J."/>
            <person name="Salanoubat M."/>
            <person name="Quetier F."/>
            <person name="Yu Y."/>
            <person name="Kim H.R."/>
            <person name="Rambo T."/>
            <person name="Currie J."/>
            <person name="Collura K."/>
            <person name="Luo M."/>
            <person name="Yang T."/>
            <person name="Ammiraju J.S.S."/>
            <person name="Engler F."/>
            <person name="Soderlund C."/>
            <person name="Wing R.A."/>
            <person name="Palmer L.E."/>
            <person name="de la Bastide M."/>
            <person name="Spiegel L."/>
            <person name="Nascimento L."/>
            <person name="Zutavern T."/>
            <person name="O'Shaughnessy A."/>
            <person name="Dike S."/>
            <person name="Dedhia N."/>
            <person name="Preston R."/>
            <person name="Balija V."/>
            <person name="McCombie W.R."/>
            <person name="Chow T."/>
            <person name="Chen H."/>
            <person name="Chung M."/>
            <person name="Chen C."/>
            <person name="Shaw J."/>
            <person name="Wu H."/>
            <person name="Hsiao K."/>
            <person name="Chao Y."/>
            <person name="Chu M."/>
            <person name="Cheng C."/>
            <person name="Hour A."/>
            <person name="Lee P."/>
            <person name="Lin S."/>
            <person name="Lin Y."/>
            <person name="Liou J."/>
            <person name="Liu S."/>
            <person name="Hsing Y."/>
            <person name="Raghuvanshi S."/>
            <person name="Mohanty A."/>
            <person name="Bharti A.K."/>
            <person name="Gaur A."/>
            <person name="Gupta V."/>
            <person name="Kumar D."/>
            <person name="Ravi V."/>
            <person name="Vij S."/>
            <person name="Kapur A."/>
            <person name="Khurana P."/>
            <person name="Khurana P."/>
            <person name="Khurana J.P."/>
            <person name="Tyagi A.K."/>
            <person name="Gaikwad K."/>
            <person name="Singh A."/>
            <person name="Dalal V."/>
            <person name="Srivastava S."/>
            <person name="Dixit A."/>
            <person name="Pal A.K."/>
            <person name="Ghazi I.A."/>
            <person name="Yadav M."/>
            <person name="Pandit A."/>
            <person name="Bhargava A."/>
            <person name="Sureshbabu K."/>
            <person name="Batra K."/>
            <person name="Sharma T.R."/>
            <person name="Mohapatra T."/>
            <person name="Singh N.K."/>
            <person name="Messing J."/>
            <person name="Nelson A.B."/>
            <person name="Fuks G."/>
            <person name="Kavchok S."/>
            <person name="Keizer G."/>
            <person name="Linton E."/>
            <person name="Llaca V."/>
            <person name="Song R."/>
            <person name="Tanyolac B."/>
            <person name="Young S."/>
            <person name="Ho-Il K."/>
            <person name="Hahn J.H."/>
            <person name="Sangsakoo G."/>
            <person name="Vanavichit A."/>
            <person name="de Mattos Luiz.A.T."/>
            <person name="Zimmer P.D."/>
            <person name="Malone G."/>
            <person name="Dellagostin O."/>
            <person name="de Oliveira A.C."/>
            <person name="Bevan M."/>
            <person name="Bancroft I."/>
            <person name="Minx P."/>
            <person name="Cordum H."/>
            <person name="Wilson R."/>
            <person name="Cheng Z."/>
            <person name="Jin W."/>
            <person name="Jiang J."/>
            <person name="Leong S.A."/>
            <person name="Iwama H."/>
            <person name="Gojobori T."/>
            <person name="Itoh T."/>
            <person name="Niimura Y."/>
            <person name="Fujii Y."/>
            <person name="Habara T."/>
            <person name="Sakai H."/>
            <person name="Sato Y."/>
            <person name="Wilson G."/>
            <person name="Kumar K."/>
            <person name="McCouch S."/>
            <person name="Juretic N."/>
            <person name="Hoen D."/>
            <person name="Wright S."/>
            <person name="Bruskiewich R."/>
            <person name="Bureau T."/>
            <person name="Miyao A."/>
            <person name="Hirochika H."/>
            <person name="Nishikawa T."/>
            <person name="Kadowaki K."/>
            <person name="Sugiura M."/>
            <person name="Burr B."/>
            <person name="Sasaki T."/>
        </authorList>
    </citation>
    <scope>NUCLEOTIDE SEQUENCE [LARGE SCALE GENOMIC DNA]</scope>
    <source>
        <strain evidence="4">cv. Nipponbare</strain>
    </source>
</reference>
<evidence type="ECO:0000313" key="4">
    <source>
        <dbReference type="Proteomes" id="UP000059680"/>
    </source>
</evidence>
<dbReference type="EMBL" id="AP014964">
    <property type="protein sequence ID" value="BAT05764.1"/>
    <property type="molecule type" value="Genomic_DNA"/>
</dbReference>
<sequence length="420" mass="46988">MYQKLNSCLFSFRELTSLKLYCCGLPNLPAEFAGFPNLKTLHFSMVQAQSPGGRGIATLIAASPVLQEASLIDGKLIGDGPDEDWVIRGSNLRKLTIALGHKYGGRIEDIARLEECCLFGPNYAKYLMRMAHVTKLSFYCNSILSTEVDVLERLPFLFENLRSLVLGVFSDGTQEMKTDDEFFDAQWVNHMFAKLHVVRMKKVSCLCNEMLLIEFILSKARALRVLSLTLASNSQFSIEEAITDITEYPRASPYAQVIFAGREPECANDEWNGFVDLSAELSDLEDIQTSGRRSLDTVNPRRRQRLNGESVAQLQQLEEQLLELEKEEEEHHMRRMQALNEMDQESENVFRHQEYIISTIEATTGPGDTPVDPVDNADVHVDSQEDHATLDAADAHVGSPTKNVANGAPNGFADSPEGHI</sequence>
<keyword evidence="1" id="KW-0175">Coiled coil</keyword>
<reference evidence="3 4" key="3">
    <citation type="journal article" date="2013" name="Rice">
        <title>Improvement of the Oryza sativa Nipponbare reference genome using next generation sequence and optical map data.</title>
        <authorList>
            <person name="Kawahara Y."/>
            <person name="de la Bastide M."/>
            <person name="Hamilton J.P."/>
            <person name="Kanamori H."/>
            <person name="McCombie W.R."/>
            <person name="Ouyang S."/>
            <person name="Schwartz D.C."/>
            <person name="Tanaka T."/>
            <person name="Wu J."/>
            <person name="Zhou S."/>
            <person name="Childs K.L."/>
            <person name="Davidson R.M."/>
            <person name="Lin H."/>
            <person name="Quesada-Ocampo L."/>
            <person name="Vaillancourt B."/>
            <person name="Sakai H."/>
            <person name="Lee S.S."/>
            <person name="Kim J."/>
            <person name="Numa H."/>
            <person name="Itoh T."/>
            <person name="Buell C.R."/>
            <person name="Matsumoto T."/>
        </authorList>
    </citation>
    <scope>NUCLEOTIDE SEQUENCE [LARGE SCALE GENOMIC DNA]</scope>
    <source>
        <strain evidence="4">cv. Nipponbare</strain>
    </source>
</reference>
<keyword evidence="4" id="KW-1185">Reference proteome</keyword>